<dbReference type="Pfam" id="PF00226">
    <property type="entry name" value="DnaJ"/>
    <property type="match status" value="1"/>
</dbReference>
<feature type="compositionally biased region" description="Basic and acidic residues" evidence="1">
    <location>
        <begin position="132"/>
        <end position="144"/>
    </location>
</feature>
<sequence>MSTPDIDPYGVLGVANDATIAEIRAAHRKRVLKCHPDKIQDVSQRNAAQDEFQKVQQAYELLSDDTRRKKHDEKVKIAELKRKLAEARRTDSAYNSSRPGTNNREYRNGYIVEERVPMEVYFEEAMRFTEEPRSMSRKFEEMGTRKPKSTPTEEKKKTRTPMSSGVRAAKEQRETTKATHSDRAKTRDQERRRQTEAKFETNHLDSDDDISDPSPPIYRYERRQSSTPRRDREERQSRSRPSEFSHRRERRFDDESDLSDSWKAKLDDKTSHAEKYIGRSSKSPRAYRGYDSTEPESSGSRSERRPPRRSESRNDSYENTSTPRTHEVKPPKMPSATTSPGIKGSLRPFLGARSQTTSTGYVRAKTDSRESRDSRKARDSTLYDMAHEAMPPRTSKMRERTDSGYSSPNTPELPRGTSPKTSQRYSIHEAPDFRVVEPKAQHYRPTRSPERTERERERSTPTRATPKRSTTYQSYDSPRVERERPSRTSTSRTYGVQYITRPEESGIRFARVYDADDVTYSRRYEDEYKRYTPDRRQSVR</sequence>
<evidence type="ECO:0000259" key="2">
    <source>
        <dbReference type="PROSITE" id="PS50076"/>
    </source>
</evidence>
<dbReference type="InterPro" id="IPR001623">
    <property type="entry name" value="DnaJ_domain"/>
</dbReference>
<reference evidence="3" key="1">
    <citation type="submission" date="2022-12" db="EMBL/GenBank/DDBJ databases">
        <authorList>
            <person name="Petersen C."/>
        </authorList>
    </citation>
    <scope>NUCLEOTIDE SEQUENCE</scope>
    <source>
        <strain evidence="3">IBT 35673</strain>
    </source>
</reference>
<organism evidence="3 4">
    <name type="scientific">Penicillium brevicompactum</name>
    <dbReference type="NCBI Taxonomy" id="5074"/>
    <lineage>
        <taxon>Eukaryota</taxon>
        <taxon>Fungi</taxon>
        <taxon>Dikarya</taxon>
        <taxon>Ascomycota</taxon>
        <taxon>Pezizomycotina</taxon>
        <taxon>Eurotiomycetes</taxon>
        <taxon>Eurotiomycetidae</taxon>
        <taxon>Eurotiales</taxon>
        <taxon>Aspergillaceae</taxon>
        <taxon>Penicillium</taxon>
    </lineage>
</organism>
<dbReference type="CDD" id="cd06257">
    <property type="entry name" value="DnaJ"/>
    <property type="match status" value="1"/>
</dbReference>
<feature type="compositionally biased region" description="Basic and acidic residues" evidence="1">
    <location>
        <begin position="364"/>
        <end position="387"/>
    </location>
</feature>
<dbReference type="Gene3D" id="1.10.287.110">
    <property type="entry name" value="DnaJ domain"/>
    <property type="match status" value="1"/>
</dbReference>
<name>A0A9W9R266_PENBR</name>
<dbReference type="InterPro" id="IPR036869">
    <property type="entry name" value="J_dom_sf"/>
</dbReference>
<dbReference type="SUPFAM" id="SSF46565">
    <property type="entry name" value="Chaperone J-domain"/>
    <property type="match status" value="1"/>
</dbReference>
<proteinExistence type="predicted"/>
<evidence type="ECO:0000256" key="1">
    <source>
        <dbReference type="SAM" id="MobiDB-lite"/>
    </source>
</evidence>
<dbReference type="PRINTS" id="PR00625">
    <property type="entry name" value="JDOMAIN"/>
</dbReference>
<dbReference type="FunFam" id="1.10.287.110:FF:000073">
    <property type="entry name" value="DnaJ domain protein"/>
    <property type="match status" value="1"/>
</dbReference>
<dbReference type="PANTHER" id="PTHR24074">
    <property type="entry name" value="CO-CHAPERONE PROTEIN DJLA"/>
    <property type="match status" value="1"/>
</dbReference>
<dbReference type="InterPro" id="IPR050817">
    <property type="entry name" value="DjlA_DnaK_co-chaperone"/>
</dbReference>
<reference evidence="3" key="2">
    <citation type="journal article" date="2023" name="IMA Fungus">
        <title>Comparative genomic study of the Penicillium genus elucidates a diverse pangenome and 15 lateral gene transfer events.</title>
        <authorList>
            <person name="Petersen C."/>
            <person name="Sorensen T."/>
            <person name="Nielsen M.R."/>
            <person name="Sondergaard T.E."/>
            <person name="Sorensen J.L."/>
            <person name="Fitzpatrick D.A."/>
            <person name="Frisvad J.C."/>
            <person name="Nielsen K.L."/>
        </authorList>
    </citation>
    <scope>NUCLEOTIDE SEQUENCE</scope>
    <source>
        <strain evidence="3">IBT 35673</strain>
    </source>
</reference>
<feature type="compositionally biased region" description="Basic and acidic residues" evidence="1">
    <location>
        <begin position="219"/>
        <end position="253"/>
    </location>
</feature>
<evidence type="ECO:0000313" key="3">
    <source>
        <dbReference type="EMBL" id="KAJ5351194.1"/>
    </source>
</evidence>
<feature type="compositionally biased region" description="Basic and acidic residues" evidence="1">
    <location>
        <begin position="426"/>
        <end position="440"/>
    </location>
</feature>
<dbReference type="SMART" id="SM00271">
    <property type="entry name" value="DnaJ"/>
    <property type="match status" value="1"/>
</dbReference>
<feature type="compositionally biased region" description="Basic and acidic residues" evidence="1">
    <location>
        <begin position="260"/>
        <end position="277"/>
    </location>
</feature>
<evidence type="ECO:0000313" key="4">
    <source>
        <dbReference type="Proteomes" id="UP001147695"/>
    </source>
</evidence>
<feature type="compositionally biased region" description="Polar residues" evidence="1">
    <location>
        <begin position="467"/>
        <end position="476"/>
    </location>
</feature>
<feature type="domain" description="J" evidence="2">
    <location>
        <begin position="7"/>
        <end position="75"/>
    </location>
</feature>
<dbReference type="AlphaFoldDB" id="A0A9W9R266"/>
<protein>
    <recommendedName>
        <fullName evidence="2">J domain-containing protein</fullName>
    </recommendedName>
</protein>
<dbReference type="EMBL" id="JAPZBQ010000001">
    <property type="protein sequence ID" value="KAJ5351194.1"/>
    <property type="molecule type" value="Genomic_DNA"/>
</dbReference>
<dbReference type="Proteomes" id="UP001147695">
    <property type="component" value="Unassembled WGS sequence"/>
</dbReference>
<feature type="compositionally biased region" description="Basic and acidic residues" evidence="1">
    <location>
        <begin position="301"/>
        <end position="316"/>
    </location>
</feature>
<feature type="region of interest" description="Disordered" evidence="1">
    <location>
        <begin position="84"/>
        <end position="106"/>
    </location>
</feature>
<dbReference type="PROSITE" id="PS50076">
    <property type="entry name" value="DNAJ_2"/>
    <property type="match status" value="1"/>
</dbReference>
<feature type="compositionally biased region" description="Basic and acidic residues" evidence="1">
    <location>
        <begin position="168"/>
        <end position="205"/>
    </location>
</feature>
<feature type="compositionally biased region" description="Basic and acidic residues" evidence="1">
    <location>
        <begin position="447"/>
        <end position="460"/>
    </location>
</feature>
<accession>A0A9W9R266</accession>
<feature type="compositionally biased region" description="Polar residues" evidence="1">
    <location>
        <begin position="92"/>
        <end position="103"/>
    </location>
</feature>
<gene>
    <name evidence="3" type="ORF">N7452_000168</name>
</gene>
<feature type="region of interest" description="Disordered" evidence="1">
    <location>
        <begin position="132"/>
        <end position="497"/>
    </location>
</feature>
<comment type="caution">
    <text evidence="3">The sequence shown here is derived from an EMBL/GenBank/DDBJ whole genome shotgun (WGS) entry which is preliminary data.</text>
</comment>